<dbReference type="AlphaFoldDB" id="A0AAV5GV43"/>
<reference evidence="2 3" key="1">
    <citation type="submission" date="2021-12" db="EMBL/GenBank/DDBJ databases">
        <title>High titer production of polyol ester of fatty acids by Rhodotorula paludigena BS15 towards product separation-free biomass refinery.</title>
        <authorList>
            <person name="Mano J."/>
            <person name="Ono H."/>
            <person name="Tanaka T."/>
            <person name="Naito K."/>
            <person name="Sushida H."/>
            <person name="Ike M."/>
            <person name="Tokuyasu K."/>
            <person name="Kitaoka M."/>
        </authorList>
    </citation>
    <scope>NUCLEOTIDE SEQUENCE [LARGE SCALE GENOMIC DNA]</scope>
    <source>
        <strain evidence="2 3">BS15</strain>
    </source>
</reference>
<evidence type="ECO:0000313" key="3">
    <source>
        <dbReference type="Proteomes" id="UP001342314"/>
    </source>
</evidence>
<organism evidence="2 3">
    <name type="scientific">Rhodotorula paludigena</name>
    <dbReference type="NCBI Taxonomy" id="86838"/>
    <lineage>
        <taxon>Eukaryota</taxon>
        <taxon>Fungi</taxon>
        <taxon>Dikarya</taxon>
        <taxon>Basidiomycota</taxon>
        <taxon>Pucciniomycotina</taxon>
        <taxon>Microbotryomycetes</taxon>
        <taxon>Sporidiobolales</taxon>
        <taxon>Sporidiobolaceae</taxon>
        <taxon>Rhodotorula</taxon>
    </lineage>
</organism>
<gene>
    <name evidence="2" type="ORF">Rhopal_005959-T1</name>
</gene>
<comment type="caution">
    <text evidence="2">The sequence shown here is derived from an EMBL/GenBank/DDBJ whole genome shotgun (WGS) entry which is preliminary data.</text>
</comment>
<sequence>MGSPAEATNINLQLVHELREAQDYIAYLQQELHTINNVVLQLRDGPAPEAAPPDSARSWAPAAAPMPSVESPQMTQARVDEAAQAAFEVVKHTVAMLPSLPSPPTAASASPSLLSLHRALAFTRAVDQLAHHSPDLRRDELIFGEDNLRGVLRRVSTWERVVRTGNATTSV</sequence>
<proteinExistence type="predicted"/>
<evidence type="ECO:0000313" key="2">
    <source>
        <dbReference type="EMBL" id="GJN92917.1"/>
    </source>
</evidence>
<dbReference type="EMBL" id="BQKY01000012">
    <property type="protein sequence ID" value="GJN92917.1"/>
    <property type="molecule type" value="Genomic_DNA"/>
</dbReference>
<evidence type="ECO:0000256" key="1">
    <source>
        <dbReference type="SAM" id="MobiDB-lite"/>
    </source>
</evidence>
<protein>
    <submittedName>
        <fullName evidence="2">Uncharacterized protein</fullName>
    </submittedName>
</protein>
<keyword evidence="3" id="KW-1185">Reference proteome</keyword>
<name>A0AAV5GV43_9BASI</name>
<dbReference type="Proteomes" id="UP001342314">
    <property type="component" value="Unassembled WGS sequence"/>
</dbReference>
<feature type="region of interest" description="Disordered" evidence="1">
    <location>
        <begin position="46"/>
        <end position="68"/>
    </location>
</feature>
<accession>A0AAV5GV43</accession>